<dbReference type="AlphaFoldDB" id="A0A6M0CWM7"/>
<evidence type="ECO:0000256" key="1">
    <source>
        <dbReference type="SAM" id="SignalP"/>
    </source>
</evidence>
<dbReference type="EMBL" id="JAABOQ010000005">
    <property type="protein sequence ID" value="NER18140.1"/>
    <property type="molecule type" value="Genomic_DNA"/>
</dbReference>
<feature type="chain" id="PRO_5027004797" description="DUF6089 domain-containing protein" evidence="1">
    <location>
        <begin position="20"/>
        <end position="219"/>
    </location>
</feature>
<dbReference type="Proteomes" id="UP000474296">
    <property type="component" value="Unassembled WGS sequence"/>
</dbReference>
<organism evidence="3 4">
    <name type="scientific">Spongiivirga citrea</name>
    <dbReference type="NCBI Taxonomy" id="1481457"/>
    <lineage>
        <taxon>Bacteria</taxon>
        <taxon>Pseudomonadati</taxon>
        <taxon>Bacteroidota</taxon>
        <taxon>Flavobacteriia</taxon>
        <taxon>Flavobacteriales</taxon>
        <taxon>Flavobacteriaceae</taxon>
        <taxon>Spongiivirga</taxon>
    </lineage>
</organism>
<feature type="domain" description="DUF6089" evidence="2">
    <location>
        <begin position="2"/>
        <end position="217"/>
    </location>
</feature>
<evidence type="ECO:0000313" key="3">
    <source>
        <dbReference type="EMBL" id="NER18140.1"/>
    </source>
</evidence>
<protein>
    <recommendedName>
        <fullName evidence="2">DUF6089 domain-containing protein</fullName>
    </recommendedName>
</protein>
<reference evidence="3 4" key="1">
    <citation type="submission" date="2020-01" db="EMBL/GenBank/DDBJ databases">
        <title>Spongiivirga citrea KCTC 32990T.</title>
        <authorList>
            <person name="Wang G."/>
        </authorList>
    </citation>
    <scope>NUCLEOTIDE SEQUENCE [LARGE SCALE GENOMIC DNA]</scope>
    <source>
        <strain evidence="3 4">KCTC 32990</strain>
    </source>
</reference>
<evidence type="ECO:0000313" key="4">
    <source>
        <dbReference type="Proteomes" id="UP000474296"/>
    </source>
</evidence>
<name>A0A6M0CWM7_9FLAO</name>
<evidence type="ECO:0000259" key="2">
    <source>
        <dbReference type="Pfam" id="PF19573"/>
    </source>
</evidence>
<dbReference type="Pfam" id="PF19573">
    <property type="entry name" value="DUF6089"/>
    <property type="match status" value="1"/>
</dbReference>
<feature type="signal peptide" evidence="1">
    <location>
        <begin position="1"/>
        <end position="19"/>
    </location>
</feature>
<sequence>MKKAFVVLFVVLTTHVVSAQIHELGLFVGGSNFIGDVGGTSYIKPDQLALGVLYKWNRSPRYAWRASYTYADIQGIDRNSDDRRRQARGFSFSNRISEFSLGMEFNFLEFNLHNERRVVSPYIYSGVSYFSYRVVNNSLTTETAWDFSIPMTLGVKASIAKHLVLGAEIGARYTLTDNLEGNNTGIVTFGNTNSDDWYVFTGATLTYTFGRRPCYCRDY</sequence>
<accession>A0A6M0CWM7</accession>
<keyword evidence="4" id="KW-1185">Reference proteome</keyword>
<dbReference type="InterPro" id="IPR045743">
    <property type="entry name" value="DUF6089"/>
</dbReference>
<dbReference type="RefSeq" id="WP_164032819.1">
    <property type="nucleotide sequence ID" value="NZ_JAABOQ010000005.1"/>
</dbReference>
<dbReference type="InterPro" id="IPR011250">
    <property type="entry name" value="OMP/PagP_B-barrel"/>
</dbReference>
<gene>
    <name evidence="3" type="ORF">GWK10_13020</name>
</gene>
<dbReference type="Gene3D" id="2.40.160.20">
    <property type="match status" value="1"/>
</dbReference>
<comment type="caution">
    <text evidence="3">The sequence shown here is derived from an EMBL/GenBank/DDBJ whole genome shotgun (WGS) entry which is preliminary data.</text>
</comment>
<proteinExistence type="predicted"/>
<dbReference type="SUPFAM" id="SSF56925">
    <property type="entry name" value="OMPA-like"/>
    <property type="match status" value="1"/>
</dbReference>
<keyword evidence="1" id="KW-0732">Signal</keyword>